<dbReference type="Proteomes" id="UP001305414">
    <property type="component" value="Unassembled WGS sequence"/>
</dbReference>
<dbReference type="AlphaFoldDB" id="A0AAN7V3Y4"/>
<proteinExistence type="predicted"/>
<comment type="caution">
    <text evidence="1">The sequence shown here is derived from an EMBL/GenBank/DDBJ whole genome shotgun (WGS) entry which is preliminary data.</text>
</comment>
<keyword evidence="2" id="KW-1185">Reference proteome</keyword>
<protein>
    <submittedName>
        <fullName evidence="1">Uncharacterized protein</fullName>
    </submittedName>
</protein>
<name>A0AAN7V3Y4_9PEZI</name>
<organism evidence="1 2">
    <name type="scientific">Xylaria bambusicola</name>
    <dbReference type="NCBI Taxonomy" id="326684"/>
    <lineage>
        <taxon>Eukaryota</taxon>
        <taxon>Fungi</taxon>
        <taxon>Dikarya</taxon>
        <taxon>Ascomycota</taxon>
        <taxon>Pezizomycotina</taxon>
        <taxon>Sordariomycetes</taxon>
        <taxon>Xylariomycetidae</taxon>
        <taxon>Xylariales</taxon>
        <taxon>Xylariaceae</taxon>
        <taxon>Xylaria</taxon>
    </lineage>
</organism>
<dbReference type="EMBL" id="JAWHQM010000048">
    <property type="protein sequence ID" value="KAK5635074.1"/>
    <property type="molecule type" value="Genomic_DNA"/>
</dbReference>
<accession>A0AAN7V3Y4</accession>
<sequence length="76" mass="8185">MWLYGEASASLEWQYPGSFGDVHILDGHASDGKVLIRCGNPVRHFDGIAGLEGKSEVMIDQVKGARGKRALCLAAQ</sequence>
<evidence type="ECO:0000313" key="1">
    <source>
        <dbReference type="EMBL" id="KAK5635074.1"/>
    </source>
</evidence>
<gene>
    <name evidence="1" type="ORF">RRF57_010786</name>
</gene>
<reference evidence="1 2" key="1">
    <citation type="submission" date="2023-10" db="EMBL/GenBank/DDBJ databases">
        <title>Draft genome sequence of Xylaria bambusicola isolate GMP-LS, the root and basal stem rot pathogen of sugarcane in Indonesia.</title>
        <authorList>
            <person name="Selvaraj P."/>
            <person name="Muralishankar V."/>
            <person name="Muruganantham S."/>
            <person name="Sp S."/>
            <person name="Haryani S."/>
            <person name="Lau K.J.X."/>
            <person name="Naqvi N.I."/>
        </authorList>
    </citation>
    <scope>NUCLEOTIDE SEQUENCE [LARGE SCALE GENOMIC DNA]</scope>
    <source>
        <strain evidence="1">GMP-LS</strain>
    </source>
</reference>
<evidence type="ECO:0000313" key="2">
    <source>
        <dbReference type="Proteomes" id="UP001305414"/>
    </source>
</evidence>